<dbReference type="InterPro" id="IPR046796">
    <property type="entry name" value="Transposase_32_dom"/>
</dbReference>
<dbReference type="EMBL" id="JARKNE010000012">
    <property type="protein sequence ID" value="KAK5775324.1"/>
    <property type="molecule type" value="Genomic_DNA"/>
</dbReference>
<evidence type="ECO:0000259" key="1">
    <source>
        <dbReference type="Pfam" id="PF20167"/>
    </source>
</evidence>
<gene>
    <name evidence="2" type="ORF">PVK06_043201</name>
</gene>
<dbReference type="Pfam" id="PF20167">
    <property type="entry name" value="Transposase_32"/>
    <property type="match status" value="1"/>
</dbReference>
<accession>A0ABR0MQD9</accession>
<comment type="caution">
    <text evidence="2">The sequence shown here is derived from an EMBL/GenBank/DDBJ whole genome shotgun (WGS) entry which is preliminary data.</text>
</comment>
<dbReference type="Proteomes" id="UP001358586">
    <property type="component" value="Chromosome 12"/>
</dbReference>
<keyword evidence="3" id="KW-1185">Reference proteome</keyword>
<reference evidence="2 3" key="1">
    <citation type="submission" date="2023-03" db="EMBL/GenBank/DDBJ databases">
        <title>WGS of Gossypium arboreum.</title>
        <authorList>
            <person name="Yu D."/>
        </authorList>
    </citation>
    <scope>NUCLEOTIDE SEQUENCE [LARGE SCALE GENOMIC DNA]</scope>
    <source>
        <tissue evidence="2">Leaf</tissue>
    </source>
</reference>
<name>A0ABR0MQD9_GOSAR</name>
<proteinExistence type="predicted"/>
<evidence type="ECO:0000313" key="2">
    <source>
        <dbReference type="EMBL" id="KAK5775324.1"/>
    </source>
</evidence>
<organism evidence="2 3">
    <name type="scientific">Gossypium arboreum</name>
    <name type="common">Tree cotton</name>
    <name type="synonym">Gossypium nanking</name>
    <dbReference type="NCBI Taxonomy" id="29729"/>
    <lineage>
        <taxon>Eukaryota</taxon>
        <taxon>Viridiplantae</taxon>
        <taxon>Streptophyta</taxon>
        <taxon>Embryophyta</taxon>
        <taxon>Tracheophyta</taxon>
        <taxon>Spermatophyta</taxon>
        <taxon>Magnoliopsida</taxon>
        <taxon>eudicotyledons</taxon>
        <taxon>Gunneridae</taxon>
        <taxon>Pentapetalae</taxon>
        <taxon>rosids</taxon>
        <taxon>malvids</taxon>
        <taxon>Malvales</taxon>
        <taxon>Malvaceae</taxon>
        <taxon>Malvoideae</taxon>
        <taxon>Gossypium</taxon>
    </lineage>
</organism>
<sequence>MSRKTTHRPSVDEELVREFYANLTSSNLTEVLVCRIKAPISSNTINEFFELPDFEDDENSSLMSNIKPENLQEILEELTVIGSKWIVSKQGIYTCQRESLTPLAKVWFYFIRFSLMPSSHGTTISLEQMVLLYSILTGKTIDMGKIILREIRNCATRRPGPAYFPFTITILYLKVEILANVKKTRYS</sequence>
<protein>
    <recommendedName>
        <fullName evidence="1">Putative plant transposon protein domain-containing protein</fullName>
    </recommendedName>
</protein>
<evidence type="ECO:0000313" key="3">
    <source>
        <dbReference type="Proteomes" id="UP001358586"/>
    </source>
</evidence>
<feature type="domain" description="Putative plant transposon protein" evidence="1">
    <location>
        <begin position="5"/>
        <end position="168"/>
    </location>
</feature>